<name>A0A1I6BW56_9BACI</name>
<keyword evidence="3" id="KW-0804">Transcription</keyword>
<evidence type="ECO:0000259" key="4">
    <source>
        <dbReference type="PROSITE" id="PS50995"/>
    </source>
</evidence>
<dbReference type="GeneID" id="93712871"/>
<dbReference type="Gene3D" id="1.10.10.10">
    <property type="entry name" value="Winged helix-like DNA-binding domain superfamily/Winged helix DNA-binding domain"/>
    <property type="match status" value="1"/>
</dbReference>
<dbReference type="PANTHER" id="PTHR42756">
    <property type="entry name" value="TRANSCRIPTIONAL REGULATOR, MARR"/>
    <property type="match status" value="1"/>
</dbReference>
<dbReference type="SUPFAM" id="SSF46785">
    <property type="entry name" value="Winged helix' DNA-binding domain"/>
    <property type="match status" value="1"/>
</dbReference>
<gene>
    <name evidence="5" type="ORF">SAMN02745910_04330</name>
</gene>
<sequence length="144" mass="16838">MTTRCSQEGEILYQLHYLSKVIGLKFEECTGVSQSRLELLTLLYQVDEISQSDLQKKVNIDGAAITRHVKQLETKGMVSRRRKPEDNRITLVKLSNQGRERIESYKKEKERFMEEMLVNISTEERNVLLHLLSQMKKNIENIKA</sequence>
<dbReference type="RefSeq" id="WP_061802686.1">
    <property type="nucleotide sequence ID" value="NZ_FOXX01000015.1"/>
</dbReference>
<accession>A0A1I6BW56</accession>
<reference evidence="5 6" key="1">
    <citation type="submission" date="2016-10" db="EMBL/GenBank/DDBJ databases">
        <authorList>
            <person name="Varghese N."/>
            <person name="Submissions S."/>
        </authorList>
    </citation>
    <scope>NUCLEOTIDE SEQUENCE [LARGE SCALE GENOMIC DNA]</scope>
    <source>
        <strain evidence="5 6">DSM 13796</strain>
    </source>
</reference>
<dbReference type="InterPro" id="IPR000835">
    <property type="entry name" value="HTH_MarR-typ"/>
</dbReference>
<dbReference type="SMART" id="SM00347">
    <property type="entry name" value="HTH_MARR"/>
    <property type="match status" value="1"/>
</dbReference>
<keyword evidence="6" id="KW-1185">Reference proteome</keyword>
<keyword evidence="1" id="KW-0805">Transcription regulation</keyword>
<organism evidence="5 6">
    <name type="scientific">Priestia endophytica DSM 13796</name>
    <dbReference type="NCBI Taxonomy" id="1121089"/>
    <lineage>
        <taxon>Bacteria</taxon>
        <taxon>Bacillati</taxon>
        <taxon>Bacillota</taxon>
        <taxon>Bacilli</taxon>
        <taxon>Bacillales</taxon>
        <taxon>Bacillaceae</taxon>
        <taxon>Priestia</taxon>
    </lineage>
</organism>
<dbReference type="EMBL" id="FOXX01000015">
    <property type="protein sequence ID" value="SFQ85170.1"/>
    <property type="molecule type" value="Genomic_DNA"/>
</dbReference>
<dbReference type="PANTHER" id="PTHR42756:SF1">
    <property type="entry name" value="TRANSCRIPTIONAL REPRESSOR OF EMRAB OPERON"/>
    <property type="match status" value="1"/>
</dbReference>
<protein>
    <submittedName>
        <fullName evidence="5">DNA-binding transcriptional regulator, MarR family</fullName>
    </submittedName>
</protein>
<evidence type="ECO:0000256" key="1">
    <source>
        <dbReference type="ARBA" id="ARBA00023015"/>
    </source>
</evidence>
<feature type="domain" description="HTH marR-type" evidence="4">
    <location>
        <begin position="8"/>
        <end position="137"/>
    </location>
</feature>
<proteinExistence type="predicted"/>
<dbReference type="Pfam" id="PF01047">
    <property type="entry name" value="MarR"/>
    <property type="match status" value="1"/>
</dbReference>
<dbReference type="InterPro" id="IPR011991">
    <property type="entry name" value="ArsR-like_HTH"/>
</dbReference>
<evidence type="ECO:0000313" key="5">
    <source>
        <dbReference type="EMBL" id="SFQ85170.1"/>
    </source>
</evidence>
<evidence type="ECO:0000256" key="2">
    <source>
        <dbReference type="ARBA" id="ARBA00023125"/>
    </source>
</evidence>
<keyword evidence="2 5" id="KW-0238">DNA-binding</keyword>
<comment type="caution">
    <text evidence="5">The sequence shown here is derived from an EMBL/GenBank/DDBJ whole genome shotgun (WGS) entry which is preliminary data.</text>
</comment>
<dbReference type="GO" id="GO:0003677">
    <property type="term" value="F:DNA binding"/>
    <property type="evidence" value="ECO:0007669"/>
    <property type="project" value="UniProtKB-KW"/>
</dbReference>
<dbReference type="InterPro" id="IPR036390">
    <property type="entry name" value="WH_DNA-bd_sf"/>
</dbReference>
<dbReference type="Proteomes" id="UP000182762">
    <property type="component" value="Unassembled WGS sequence"/>
</dbReference>
<evidence type="ECO:0000256" key="3">
    <source>
        <dbReference type="ARBA" id="ARBA00023163"/>
    </source>
</evidence>
<dbReference type="InterPro" id="IPR036388">
    <property type="entry name" value="WH-like_DNA-bd_sf"/>
</dbReference>
<dbReference type="PROSITE" id="PS50995">
    <property type="entry name" value="HTH_MARR_2"/>
    <property type="match status" value="1"/>
</dbReference>
<dbReference type="CDD" id="cd00090">
    <property type="entry name" value="HTH_ARSR"/>
    <property type="match status" value="1"/>
</dbReference>
<evidence type="ECO:0000313" key="6">
    <source>
        <dbReference type="Proteomes" id="UP000182762"/>
    </source>
</evidence>
<dbReference type="PRINTS" id="PR00598">
    <property type="entry name" value="HTHMARR"/>
</dbReference>